<dbReference type="PIRSF" id="PIRSF004681">
    <property type="entry name" value="UCP004681"/>
    <property type="match status" value="1"/>
</dbReference>
<sequence length="135" mass="14954">MGNLFEYSISTSKAEEFVDITHLVERAIRESGVQNGIAVVFCPHTTAGITINENADPDVVHDIIKALDRAFPPHGDYRHVEGNSHAHIKASCMGSSCHIIISNGRPVLGTWQGVYFCEFDGPRRRRVYISCVEAK</sequence>
<dbReference type="SUPFAM" id="SSF111038">
    <property type="entry name" value="YjbQ-like"/>
    <property type="match status" value="1"/>
</dbReference>
<dbReference type="InterPro" id="IPR001602">
    <property type="entry name" value="UPF0047_YjbQ-like"/>
</dbReference>
<organism evidence="2 3">
    <name type="scientific">Caldicoprobacter faecalis</name>
    <dbReference type="NCBI Taxonomy" id="937334"/>
    <lineage>
        <taxon>Bacteria</taxon>
        <taxon>Bacillati</taxon>
        <taxon>Bacillota</taxon>
        <taxon>Clostridia</taxon>
        <taxon>Caldicoprobacterales</taxon>
        <taxon>Caldicoprobacteraceae</taxon>
        <taxon>Caldicoprobacter</taxon>
    </lineage>
</organism>
<evidence type="ECO:0000256" key="1">
    <source>
        <dbReference type="ARBA" id="ARBA00005534"/>
    </source>
</evidence>
<name>A0A1I5TEJ0_9FIRM</name>
<evidence type="ECO:0000313" key="2">
    <source>
        <dbReference type="EMBL" id="SFP81472.1"/>
    </source>
</evidence>
<dbReference type="EMBL" id="FOXR01000004">
    <property type="protein sequence ID" value="SFP81472.1"/>
    <property type="molecule type" value="Genomic_DNA"/>
</dbReference>
<dbReference type="Proteomes" id="UP000198577">
    <property type="component" value="Unassembled WGS sequence"/>
</dbReference>
<dbReference type="PANTHER" id="PTHR30615">
    <property type="entry name" value="UNCHARACTERIZED PROTEIN YJBQ-RELATED"/>
    <property type="match status" value="1"/>
</dbReference>
<dbReference type="AlphaFoldDB" id="A0A1I5TEJ0"/>
<dbReference type="InterPro" id="IPR035917">
    <property type="entry name" value="YjbQ-like_sf"/>
</dbReference>
<keyword evidence="3" id="KW-1185">Reference proteome</keyword>
<dbReference type="STRING" id="937334.SAMN05444406_10493"/>
<comment type="similarity">
    <text evidence="1">Belongs to the UPF0047 family.</text>
</comment>
<accession>A0A1I5TEJ0</accession>
<dbReference type="PANTHER" id="PTHR30615:SF8">
    <property type="entry name" value="UPF0047 PROTEIN C4A8.02C"/>
    <property type="match status" value="1"/>
</dbReference>
<dbReference type="RefSeq" id="WP_035146070.1">
    <property type="nucleotide sequence ID" value="NZ_FOXR01000004.1"/>
</dbReference>
<gene>
    <name evidence="2" type="ORF">SAMN05444406_10493</name>
</gene>
<proteinExistence type="inferred from homology"/>
<dbReference type="PROSITE" id="PS01314">
    <property type="entry name" value="UPF0047"/>
    <property type="match status" value="1"/>
</dbReference>
<dbReference type="Gene3D" id="2.60.120.460">
    <property type="entry name" value="YjbQ-like"/>
    <property type="match status" value="1"/>
</dbReference>
<evidence type="ECO:0000313" key="3">
    <source>
        <dbReference type="Proteomes" id="UP000198577"/>
    </source>
</evidence>
<dbReference type="NCBIfam" id="TIGR00149">
    <property type="entry name" value="TIGR00149_YjbQ"/>
    <property type="match status" value="1"/>
</dbReference>
<protein>
    <submittedName>
        <fullName evidence="2">Secondary thiamine-phosphate synthase enzyme</fullName>
    </submittedName>
</protein>
<reference evidence="2 3" key="1">
    <citation type="submission" date="2016-10" db="EMBL/GenBank/DDBJ databases">
        <authorList>
            <person name="de Groot N.N."/>
        </authorList>
    </citation>
    <scope>NUCLEOTIDE SEQUENCE [LARGE SCALE GENOMIC DNA]</scope>
    <source>
        <strain evidence="2 3">DSM 20678</strain>
    </source>
</reference>
<dbReference type="Pfam" id="PF01894">
    <property type="entry name" value="YjbQ"/>
    <property type="match status" value="1"/>
</dbReference>
<dbReference type="OrthoDB" id="9801725at2"/>